<dbReference type="PIRSF" id="PIRSF005739">
    <property type="entry name" value="O-mtase"/>
    <property type="match status" value="1"/>
</dbReference>
<accession>A0A8J5ZEB9</accession>
<evidence type="ECO:0000256" key="1">
    <source>
        <dbReference type="ARBA" id="ARBA00022603"/>
    </source>
</evidence>
<dbReference type="Proteomes" id="UP000701853">
    <property type="component" value="Chromosome 2"/>
</dbReference>
<gene>
    <name evidence="8" type="ORF">CXB51_003690</name>
</gene>
<evidence type="ECO:0000313" key="9">
    <source>
        <dbReference type="Proteomes" id="UP000701853"/>
    </source>
</evidence>
<dbReference type="InterPro" id="IPR016461">
    <property type="entry name" value="COMT-like"/>
</dbReference>
<evidence type="ECO:0000256" key="2">
    <source>
        <dbReference type="ARBA" id="ARBA00022679"/>
    </source>
</evidence>
<dbReference type="Gene3D" id="3.40.50.150">
    <property type="entry name" value="Vaccinia Virus protein VP39"/>
    <property type="match status" value="1"/>
</dbReference>
<dbReference type="Pfam" id="PF08100">
    <property type="entry name" value="Dimerisation"/>
    <property type="match status" value="1"/>
</dbReference>
<evidence type="ECO:0000259" key="7">
    <source>
        <dbReference type="Pfam" id="PF08100"/>
    </source>
</evidence>
<dbReference type="GO" id="GO:0008171">
    <property type="term" value="F:O-methyltransferase activity"/>
    <property type="evidence" value="ECO:0007669"/>
    <property type="project" value="InterPro"/>
</dbReference>
<keyword evidence="1" id="KW-0489">Methyltransferase</keyword>
<evidence type="ECO:0000313" key="8">
    <source>
        <dbReference type="EMBL" id="KAG8500278.1"/>
    </source>
</evidence>
<dbReference type="FunFam" id="3.40.50.150:FF:000294">
    <property type="entry name" value="O-methyltransferase family protein"/>
    <property type="match status" value="1"/>
</dbReference>
<protein>
    <recommendedName>
        <fullName evidence="10">O-methyltransferase domain-containing protein</fullName>
    </recommendedName>
</protein>
<dbReference type="PANTHER" id="PTHR11746">
    <property type="entry name" value="O-METHYLTRANSFERASE"/>
    <property type="match status" value="1"/>
</dbReference>
<dbReference type="EMBL" id="JAHUZN010000002">
    <property type="protein sequence ID" value="KAG8500278.1"/>
    <property type="molecule type" value="Genomic_DNA"/>
</dbReference>
<feature type="active site" description="Proton acceptor" evidence="5">
    <location>
        <position position="231"/>
    </location>
</feature>
<keyword evidence="3" id="KW-0949">S-adenosyl-L-methionine</keyword>
<feature type="domain" description="O-methyltransferase C-terminal" evidence="6">
    <location>
        <begin position="98"/>
        <end position="306"/>
    </location>
</feature>
<dbReference type="SUPFAM" id="SSF46785">
    <property type="entry name" value="Winged helix' DNA-binding domain"/>
    <property type="match status" value="1"/>
</dbReference>
<comment type="similarity">
    <text evidence="4">Belongs to the class I-like SAM-binding methyltransferase superfamily. Cation-independent O-methyltransferase family.</text>
</comment>
<dbReference type="OrthoDB" id="1606438at2759"/>
<keyword evidence="9" id="KW-1185">Reference proteome</keyword>
<evidence type="ECO:0008006" key="10">
    <source>
        <dbReference type="Google" id="ProtNLM"/>
    </source>
</evidence>
<dbReference type="GO" id="GO:0046983">
    <property type="term" value="F:protein dimerization activity"/>
    <property type="evidence" value="ECO:0007669"/>
    <property type="project" value="InterPro"/>
</dbReference>
<feature type="domain" description="O-methyltransferase dimerisation" evidence="7">
    <location>
        <begin position="18"/>
        <end position="63"/>
    </location>
</feature>
<dbReference type="Pfam" id="PF00891">
    <property type="entry name" value="Methyltransf_2"/>
    <property type="match status" value="1"/>
</dbReference>
<dbReference type="InterPro" id="IPR036390">
    <property type="entry name" value="WH_DNA-bd_sf"/>
</dbReference>
<dbReference type="PROSITE" id="PS51683">
    <property type="entry name" value="SAM_OMT_II"/>
    <property type="match status" value="1"/>
</dbReference>
<keyword evidence="2" id="KW-0808">Transferase</keyword>
<evidence type="ECO:0000259" key="6">
    <source>
        <dbReference type="Pfam" id="PF00891"/>
    </source>
</evidence>
<reference evidence="8 9" key="1">
    <citation type="journal article" date="2021" name="bioRxiv">
        <title>The Gossypium anomalum genome as a resource for cotton improvement and evolutionary analysis of hybrid incompatibility.</title>
        <authorList>
            <person name="Grover C.E."/>
            <person name="Yuan D."/>
            <person name="Arick M.A."/>
            <person name="Miller E.R."/>
            <person name="Hu G."/>
            <person name="Peterson D.G."/>
            <person name="Wendel J.F."/>
            <person name="Udall J.A."/>
        </authorList>
    </citation>
    <scope>NUCLEOTIDE SEQUENCE [LARGE SCALE GENOMIC DNA]</scope>
    <source>
        <strain evidence="8">JFW-Udall</strain>
        <tissue evidence="8">Leaf</tissue>
    </source>
</reference>
<dbReference type="InterPro" id="IPR012967">
    <property type="entry name" value="COMT_dimerisation"/>
</dbReference>
<evidence type="ECO:0000256" key="4">
    <source>
        <dbReference type="ARBA" id="ARBA00038277"/>
    </source>
</evidence>
<dbReference type="SUPFAM" id="SSF53335">
    <property type="entry name" value="S-adenosyl-L-methionine-dependent methyltransferases"/>
    <property type="match status" value="1"/>
</dbReference>
<dbReference type="Gene3D" id="1.10.10.10">
    <property type="entry name" value="Winged helix-like DNA-binding domain superfamily/Winged helix DNA-binding domain"/>
    <property type="match status" value="1"/>
</dbReference>
<name>A0A8J5ZEB9_9ROSI</name>
<comment type="caution">
    <text evidence="8">The sequence shown here is derived from an EMBL/GenBank/DDBJ whole genome shotgun (WGS) entry which is preliminary data.</text>
</comment>
<dbReference type="InterPro" id="IPR036388">
    <property type="entry name" value="WH-like_DNA-bd_sf"/>
</dbReference>
<proteinExistence type="inferred from homology"/>
<evidence type="ECO:0000256" key="3">
    <source>
        <dbReference type="ARBA" id="ARBA00022691"/>
    </source>
</evidence>
<dbReference type="InterPro" id="IPR001077">
    <property type="entry name" value="COMT_C"/>
</dbReference>
<dbReference type="AlphaFoldDB" id="A0A8J5ZEB9"/>
<organism evidence="8 9">
    <name type="scientific">Gossypium anomalum</name>
    <dbReference type="NCBI Taxonomy" id="47600"/>
    <lineage>
        <taxon>Eukaryota</taxon>
        <taxon>Viridiplantae</taxon>
        <taxon>Streptophyta</taxon>
        <taxon>Embryophyta</taxon>
        <taxon>Tracheophyta</taxon>
        <taxon>Spermatophyta</taxon>
        <taxon>Magnoliopsida</taxon>
        <taxon>eudicotyledons</taxon>
        <taxon>Gunneridae</taxon>
        <taxon>Pentapetalae</taxon>
        <taxon>rosids</taxon>
        <taxon>malvids</taxon>
        <taxon>Malvales</taxon>
        <taxon>Malvaceae</taxon>
        <taxon>Malvoideae</taxon>
        <taxon>Gossypium</taxon>
    </lineage>
</organism>
<evidence type="ECO:0000256" key="5">
    <source>
        <dbReference type="PIRSR" id="PIRSR005739-1"/>
    </source>
</evidence>
<dbReference type="InterPro" id="IPR029063">
    <property type="entry name" value="SAM-dependent_MTases_sf"/>
</dbReference>
<sequence>MDVTGIEEEKAEAEVDIWNYVFGYVKIAVVKCAIKFGIADVIENYGSPMPLSELATALRCEPSRFSSTPLSRRLIKGGEKSMAAFILLMSSPPWLASWHCLNSRVLETGNNISPFEAANGKDLWSYTETNPYHNKVFNEAMACDARLTVQAIIKGCPEVFDGVKSLVDVGGGNGTALSLLVKAFPWIRGINFDVPHIVAVAPKSDSTENVGGYMFVSIPNANAAFLMWVLHDWDDEECIKILKKCREAVPENKGKVIIVEAGLEANKDHELSFVELMLDMALMAGTKKGKERTLNEWSYVLQQSGFTRFNVKPIHAVQSVIGAYP</sequence>
<dbReference type="GO" id="GO:0032259">
    <property type="term" value="P:methylation"/>
    <property type="evidence" value="ECO:0007669"/>
    <property type="project" value="UniProtKB-KW"/>
</dbReference>